<sequence>MDKYRHRALPRANPAAARLCTAQALFDVMTGREYVHGAYRTRDALACVQDKDKEINGPAVAKQSKQRRRGWVLVAGTSKRLRAATDGRTMAGSNEQRKNERNKAPTSRNKTSTA</sequence>
<reference evidence="2 3" key="1">
    <citation type="submission" date="2018-01" db="EMBL/GenBank/DDBJ databases">
        <title>Genome characterization of the sugarcane-associated fungus Trichoderma ghanense CCMA-1212 and their application in lignocelulose bioconversion.</title>
        <authorList>
            <person name="Steindorff A.S."/>
            <person name="Mendes T.D."/>
            <person name="Vilela E.S.D."/>
            <person name="Rodrigues D.S."/>
            <person name="Formighieri E.F."/>
            <person name="Melo I.S."/>
            <person name="Favaro L.C.L."/>
        </authorList>
    </citation>
    <scope>NUCLEOTIDE SEQUENCE [LARGE SCALE GENOMIC DNA]</scope>
    <source>
        <strain evidence="2 3">CCMA-1212</strain>
    </source>
</reference>
<evidence type="ECO:0000313" key="2">
    <source>
        <dbReference type="EMBL" id="TFB05651.1"/>
    </source>
</evidence>
<dbReference type="RefSeq" id="XP_073561852.1">
    <property type="nucleotide sequence ID" value="XM_073699197.1"/>
</dbReference>
<comment type="caution">
    <text evidence="2">The sequence shown here is derived from an EMBL/GenBank/DDBJ whole genome shotgun (WGS) entry which is preliminary data.</text>
</comment>
<keyword evidence="3" id="KW-1185">Reference proteome</keyword>
<dbReference type="EMBL" id="PPTA01000002">
    <property type="protein sequence ID" value="TFB05651.1"/>
    <property type="molecule type" value="Genomic_DNA"/>
</dbReference>
<protein>
    <submittedName>
        <fullName evidence="2">Uncharacterized protein</fullName>
    </submittedName>
</protein>
<proteinExistence type="predicted"/>
<dbReference type="Proteomes" id="UP001642720">
    <property type="component" value="Unassembled WGS sequence"/>
</dbReference>
<organism evidence="2 3">
    <name type="scientific">Trichoderma ghanense</name>
    <dbReference type="NCBI Taxonomy" id="65468"/>
    <lineage>
        <taxon>Eukaryota</taxon>
        <taxon>Fungi</taxon>
        <taxon>Dikarya</taxon>
        <taxon>Ascomycota</taxon>
        <taxon>Pezizomycotina</taxon>
        <taxon>Sordariomycetes</taxon>
        <taxon>Hypocreomycetidae</taxon>
        <taxon>Hypocreales</taxon>
        <taxon>Hypocreaceae</taxon>
        <taxon>Trichoderma</taxon>
    </lineage>
</organism>
<name>A0ABY2HDE2_9HYPO</name>
<evidence type="ECO:0000256" key="1">
    <source>
        <dbReference type="SAM" id="MobiDB-lite"/>
    </source>
</evidence>
<evidence type="ECO:0000313" key="3">
    <source>
        <dbReference type="Proteomes" id="UP001642720"/>
    </source>
</evidence>
<accession>A0ABY2HDE2</accession>
<dbReference type="GeneID" id="300573647"/>
<feature type="compositionally biased region" description="Polar residues" evidence="1">
    <location>
        <begin position="104"/>
        <end position="114"/>
    </location>
</feature>
<gene>
    <name evidence="2" type="ORF">CCMA1212_001782</name>
</gene>
<feature type="region of interest" description="Disordered" evidence="1">
    <location>
        <begin position="75"/>
        <end position="114"/>
    </location>
</feature>